<comment type="caution">
    <text evidence="1">The sequence shown here is derived from an EMBL/GenBank/DDBJ whole genome shotgun (WGS) entry which is preliminary data.</text>
</comment>
<dbReference type="EMBL" id="LAZR01068700">
    <property type="protein sequence ID" value="KKK49147.1"/>
    <property type="molecule type" value="Genomic_DNA"/>
</dbReference>
<feature type="non-terminal residue" evidence="1">
    <location>
        <position position="1"/>
    </location>
</feature>
<accession>A0A0F8VXS6</accession>
<gene>
    <name evidence="1" type="ORF">LCGC14_3137990</name>
</gene>
<name>A0A0F8VXS6_9ZZZZ</name>
<protein>
    <submittedName>
        <fullName evidence="1">Uncharacterized protein</fullName>
    </submittedName>
</protein>
<organism evidence="1">
    <name type="scientific">marine sediment metagenome</name>
    <dbReference type="NCBI Taxonomy" id="412755"/>
    <lineage>
        <taxon>unclassified sequences</taxon>
        <taxon>metagenomes</taxon>
        <taxon>ecological metagenomes</taxon>
    </lineage>
</organism>
<proteinExistence type="predicted"/>
<dbReference type="AlphaFoldDB" id="A0A0F8VXS6"/>
<sequence>ESQLLETGGPLIASMLANFLLPGSGPFVAAGTSAALKATDPLG</sequence>
<reference evidence="1" key="1">
    <citation type="journal article" date="2015" name="Nature">
        <title>Complex archaea that bridge the gap between prokaryotes and eukaryotes.</title>
        <authorList>
            <person name="Spang A."/>
            <person name="Saw J.H."/>
            <person name="Jorgensen S.L."/>
            <person name="Zaremba-Niedzwiedzka K."/>
            <person name="Martijn J."/>
            <person name="Lind A.E."/>
            <person name="van Eijk R."/>
            <person name="Schleper C."/>
            <person name="Guy L."/>
            <person name="Ettema T.J."/>
        </authorList>
    </citation>
    <scope>NUCLEOTIDE SEQUENCE</scope>
</reference>
<evidence type="ECO:0000313" key="1">
    <source>
        <dbReference type="EMBL" id="KKK49147.1"/>
    </source>
</evidence>